<dbReference type="InterPro" id="IPR058240">
    <property type="entry name" value="rSAM_sf"/>
</dbReference>
<dbReference type="NCBIfam" id="TIGR00539">
    <property type="entry name" value="hemN_rel"/>
    <property type="match status" value="1"/>
</dbReference>
<reference evidence="7" key="1">
    <citation type="journal article" date="2016" name="Nature">
        <title>The genome of the seagrass Zostera marina reveals angiosperm adaptation to the sea.</title>
        <authorList>
            <person name="Olsen J.L."/>
            <person name="Rouze P."/>
            <person name="Verhelst B."/>
            <person name="Lin Y.-C."/>
            <person name="Bayer T."/>
            <person name="Collen J."/>
            <person name="Dattolo E."/>
            <person name="De Paoli E."/>
            <person name="Dittami S."/>
            <person name="Maumus F."/>
            <person name="Michel G."/>
            <person name="Kersting A."/>
            <person name="Lauritano C."/>
            <person name="Lohaus R."/>
            <person name="Toepel M."/>
            <person name="Tonon T."/>
            <person name="Vanneste K."/>
            <person name="Amirebrahimi M."/>
            <person name="Brakel J."/>
            <person name="Bostroem C."/>
            <person name="Chovatia M."/>
            <person name="Grimwood J."/>
            <person name="Jenkins J.W."/>
            <person name="Jueterbock A."/>
            <person name="Mraz A."/>
            <person name="Stam W.T."/>
            <person name="Tice H."/>
            <person name="Bornberg-Bauer E."/>
            <person name="Green P.J."/>
            <person name="Pearson G.A."/>
            <person name="Procaccini G."/>
            <person name="Duarte C.M."/>
            <person name="Schmutz J."/>
            <person name="Reusch T.B.H."/>
            <person name="Van de Peer Y."/>
        </authorList>
    </citation>
    <scope>NUCLEOTIDE SEQUENCE [LARGE SCALE GENOMIC DNA]</scope>
    <source>
        <strain evidence="7">cv. Finnish</strain>
    </source>
</reference>
<evidence type="ECO:0000313" key="6">
    <source>
        <dbReference type="EMBL" id="KMZ61908.1"/>
    </source>
</evidence>
<dbReference type="GO" id="GO:0005737">
    <property type="term" value="C:cytoplasm"/>
    <property type="evidence" value="ECO:0000318"/>
    <property type="project" value="GO_Central"/>
</dbReference>
<dbReference type="GO" id="GO:0006779">
    <property type="term" value="P:porphyrin-containing compound biosynthetic process"/>
    <property type="evidence" value="ECO:0000318"/>
    <property type="project" value="GO_Central"/>
</dbReference>
<dbReference type="EMBL" id="LFYR01001430">
    <property type="protein sequence ID" value="KMZ61908.1"/>
    <property type="molecule type" value="Genomic_DNA"/>
</dbReference>
<dbReference type="STRING" id="29655.A0A0K9NYV4"/>
<comment type="caution">
    <text evidence="6">The sequence shown here is derived from an EMBL/GenBank/DDBJ whole genome shotgun (WGS) entry which is preliminary data.</text>
</comment>
<dbReference type="PROSITE" id="PS51918">
    <property type="entry name" value="RADICAL_SAM"/>
    <property type="match status" value="1"/>
</dbReference>
<organism evidence="6 7">
    <name type="scientific">Zostera marina</name>
    <name type="common">Eelgrass</name>
    <dbReference type="NCBI Taxonomy" id="29655"/>
    <lineage>
        <taxon>Eukaryota</taxon>
        <taxon>Viridiplantae</taxon>
        <taxon>Streptophyta</taxon>
        <taxon>Embryophyta</taxon>
        <taxon>Tracheophyta</taxon>
        <taxon>Spermatophyta</taxon>
        <taxon>Magnoliopsida</taxon>
        <taxon>Liliopsida</taxon>
        <taxon>Zosteraceae</taxon>
        <taxon>Zostera</taxon>
    </lineage>
</organism>
<dbReference type="AlphaFoldDB" id="A0A0K9NYV4"/>
<dbReference type="InterPro" id="IPR004559">
    <property type="entry name" value="HemW-like"/>
</dbReference>
<dbReference type="InterPro" id="IPR023404">
    <property type="entry name" value="rSAM_horseshoe"/>
</dbReference>
<proteinExistence type="inferred from homology"/>
<dbReference type="GO" id="GO:0004109">
    <property type="term" value="F:coproporphyrinogen oxidase activity"/>
    <property type="evidence" value="ECO:0007669"/>
    <property type="project" value="InterPro"/>
</dbReference>
<comment type="function">
    <text evidence="4">May be a heme chaperone, appears to bind heme. Homologous bacterial proteins do not have oxygen-independent coproporphyrinogen-III oxidase activity. Binds 1 [4Fe-4S] cluster. The cluster is coordinated with 3 cysteines and an exchangeable S-adenosyl-L-methionine.</text>
</comment>
<comment type="similarity">
    <text evidence="1">Belongs to the anaerobic coproporphyrinogen-III oxidase family. HemW subfamily.</text>
</comment>
<dbReference type="SFLD" id="SFLDG01065">
    <property type="entry name" value="anaerobic_coproporphyrinogen-I"/>
    <property type="match status" value="1"/>
</dbReference>
<evidence type="ECO:0000259" key="5">
    <source>
        <dbReference type="PROSITE" id="PS51918"/>
    </source>
</evidence>
<dbReference type="Proteomes" id="UP000036987">
    <property type="component" value="Unassembled WGS sequence"/>
</dbReference>
<dbReference type="PANTHER" id="PTHR13932">
    <property type="entry name" value="COPROPORPHYRINIGEN III OXIDASE"/>
    <property type="match status" value="1"/>
</dbReference>
<dbReference type="OrthoDB" id="431409at2759"/>
<evidence type="ECO:0000256" key="2">
    <source>
        <dbReference type="ARBA" id="ARBA00014678"/>
    </source>
</evidence>
<dbReference type="SMART" id="SM00729">
    <property type="entry name" value="Elp3"/>
    <property type="match status" value="1"/>
</dbReference>
<name>A0A0K9NYV4_ZOSMR</name>
<gene>
    <name evidence="6" type="ORF">ZOSMA_4G01980</name>
</gene>
<evidence type="ECO:0000313" key="7">
    <source>
        <dbReference type="Proteomes" id="UP000036987"/>
    </source>
</evidence>
<sequence>MLRILQPHFPKRLLCLPPLSNPQTICTNASSTTAVALPLPANSAAYVHLPFCRKRCHYCDFTIVALGSTTNSDSDPRISNYTKLLLREIHATEPNSDSDPLLKTIFFGGGTPSLVPPHLISDILDSLRSKFGISSDAEISIEMDPGTFDASKLDELLRLGINRVSLGVQAFQEELLRVCGRSHGLSEVEEAIGIMKSADGLANWSLDLISSLPNQSLEMWEESLTCAVAAQPNHISVYDLQVEQGTKFGYLYTPGEFPLPTVNQSADFYKKAAGNLPREGYEHYEISSYCKSGFECKHNQTYWQNRPFHAFGLGAASYINRTRFSRPKRMKEYTNYVENLENGSVADASSASVDLKDLAMDVVMLSLRTARGLDISSFVGKFGWDLTASLCKAFEPYVESGHVIGLDVKRKALPRSDFELGRDSDTQLAFIRLSDPHGFLLSNELIAIAFRSMSP</sequence>
<dbReference type="SFLD" id="SFLDF00562">
    <property type="entry name" value="HemN-like__clustered_with_heat"/>
    <property type="match status" value="1"/>
</dbReference>
<dbReference type="SUPFAM" id="SSF102114">
    <property type="entry name" value="Radical SAM enzymes"/>
    <property type="match status" value="1"/>
</dbReference>
<evidence type="ECO:0000256" key="3">
    <source>
        <dbReference type="ARBA" id="ARBA00033094"/>
    </source>
</evidence>
<dbReference type="CDD" id="cd01335">
    <property type="entry name" value="Radical_SAM"/>
    <property type="match status" value="1"/>
</dbReference>
<dbReference type="Gene3D" id="3.80.30.20">
    <property type="entry name" value="tm_1862 like domain"/>
    <property type="match status" value="1"/>
</dbReference>
<feature type="domain" description="Radical SAM core" evidence="5">
    <location>
        <begin position="37"/>
        <end position="279"/>
    </location>
</feature>
<dbReference type="SFLD" id="SFLDS00029">
    <property type="entry name" value="Radical_SAM"/>
    <property type="match status" value="1"/>
</dbReference>
<dbReference type="Pfam" id="PF04055">
    <property type="entry name" value="Radical_SAM"/>
    <property type="match status" value="1"/>
</dbReference>
<accession>A0A0K9NYV4</accession>
<keyword evidence="7" id="KW-1185">Reference proteome</keyword>
<dbReference type="InterPro" id="IPR007197">
    <property type="entry name" value="rSAM"/>
</dbReference>
<dbReference type="PANTHER" id="PTHR13932:SF5">
    <property type="entry name" value="RADICAL S-ADENOSYL METHIONINE DOMAIN-CONTAINING PROTEIN 1, MITOCHONDRIAL"/>
    <property type="match status" value="1"/>
</dbReference>
<dbReference type="OMA" id="DPRISNY"/>
<dbReference type="GO" id="GO:0051539">
    <property type="term" value="F:4 iron, 4 sulfur cluster binding"/>
    <property type="evidence" value="ECO:0000318"/>
    <property type="project" value="GO_Central"/>
</dbReference>
<evidence type="ECO:0000256" key="4">
    <source>
        <dbReference type="ARBA" id="ARBA00045130"/>
    </source>
</evidence>
<dbReference type="InterPro" id="IPR006638">
    <property type="entry name" value="Elp3/MiaA/NifB-like_rSAM"/>
</dbReference>
<dbReference type="InterPro" id="IPR034505">
    <property type="entry name" value="Coproporphyrinogen-III_oxidase"/>
</dbReference>
<evidence type="ECO:0000256" key="1">
    <source>
        <dbReference type="ARBA" id="ARBA00006100"/>
    </source>
</evidence>
<protein>
    <recommendedName>
        <fullName evidence="2">Radical S-adenosyl methionine domain-containing protein 1, mitochondrial</fullName>
    </recommendedName>
    <alternativeName>
        <fullName evidence="3">Putative heme chaperone</fullName>
    </alternativeName>
</protein>